<reference evidence="2 3" key="1">
    <citation type="submission" date="2016-02" db="EMBL/GenBank/DDBJ databases">
        <title>Genome analysis of coral dinoflagellate symbionts highlights evolutionary adaptations to a symbiotic lifestyle.</title>
        <authorList>
            <person name="Aranda M."/>
            <person name="Li Y."/>
            <person name="Liew Y.J."/>
            <person name="Baumgarten S."/>
            <person name="Simakov O."/>
            <person name="Wilson M."/>
            <person name="Piel J."/>
            <person name="Ashoor H."/>
            <person name="Bougouffa S."/>
            <person name="Bajic V.B."/>
            <person name="Ryu T."/>
            <person name="Ravasi T."/>
            <person name="Bayer T."/>
            <person name="Micklem G."/>
            <person name="Kim H."/>
            <person name="Bhak J."/>
            <person name="Lajeunesse T.C."/>
            <person name="Voolstra C.R."/>
        </authorList>
    </citation>
    <scope>NUCLEOTIDE SEQUENCE [LARGE SCALE GENOMIC DNA]</scope>
    <source>
        <strain evidence="2 3">CCMP2467</strain>
    </source>
</reference>
<dbReference type="PANTHER" id="PTHR21580">
    <property type="entry name" value="SHIPPO-1-RELATED"/>
    <property type="match status" value="1"/>
</dbReference>
<feature type="region of interest" description="Disordered" evidence="1">
    <location>
        <begin position="1"/>
        <end position="197"/>
    </location>
</feature>
<proteinExistence type="predicted"/>
<dbReference type="EMBL" id="LSRX01000463">
    <property type="protein sequence ID" value="OLP96547.1"/>
    <property type="molecule type" value="Genomic_DNA"/>
</dbReference>
<dbReference type="OrthoDB" id="445580at2759"/>
<sequence>MDLNVLSTHPAGPKYSMAPLIGKRSGSDEVGPGKYDEVKAEQDKYSKPPCWSIGNPAKDGLWGADSKEADKLETPEIDESGVPGPGQYSPVEQSPYSPKFGFGSRRKDPKPGTCPGPGQYELKSTLQGRGKGKDGKSTEPGPGEFSPNSSITSRSAPAIGFSASNRDKASVSDSPGPGQYDLATTLTGGAWQKETPQ</sequence>
<feature type="compositionally biased region" description="Basic and acidic residues" evidence="1">
    <location>
        <begin position="34"/>
        <end position="46"/>
    </location>
</feature>
<evidence type="ECO:0000313" key="3">
    <source>
        <dbReference type="Proteomes" id="UP000186817"/>
    </source>
</evidence>
<protein>
    <recommendedName>
        <fullName evidence="4">Outer dense fiber protein 3</fullName>
    </recommendedName>
</protein>
<dbReference type="AlphaFoldDB" id="A0A1Q9DMZ1"/>
<keyword evidence="3" id="KW-1185">Reference proteome</keyword>
<dbReference type="Proteomes" id="UP000186817">
    <property type="component" value="Unassembled WGS sequence"/>
</dbReference>
<dbReference type="InterPro" id="IPR051291">
    <property type="entry name" value="CIMAP"/>
</dbReference>
<evidence type="ECO:0000313" key="2">
    <source>
        <dbReference type="EMBL" id="OLP96547.1"/>
    </source>
</evidence>
<dbReference type="Pfam" id="PF07004">
    <property type="entry name" value="SHIPPO-rpt"/>
    <property type="match status" value="5"/>
</dbReference>
<gene>
    <name evidence="2" type="ORF">AK812_SmicGene21207</name>
</gene>
<organism evidence="2 3">
    <name type="scientific">Symbiodinium microadriaticum</name>
    <name type="common">Dinoflagellate</name>
    <name type="synonym">Zooxanthella microadriatica</name>
    <dbReference type="NCBI Taxonomy" id="2951"/>
    <lineage>
        <taxon>Eukaryota</taxon>
        <taxon>Sar</taxon>
        <taxon>Alveolata</taxon>
        <taxon>Dinophyceae</taxon>
        <taxon>Suessiales</taxon>
        <taxon>Symbiodiniaceae</taxon>
        <taxon>Symbiodinium</taxon>
    </lineage>
</organism>
<accession>A0A1Q9DMZ1</accession>
<dbReference type="InterPro" id="IPR010736">
    <property type="entry name" value="SHIPPO-rpt"/>
</dbReference>
<comment type="caution">
    <text evidence="2">The sequence shown here is derived from an EMBL/GenBank/DDBJ whole genome shotgun (WGS) entry which is preliminary data.</text>
</comment>
<evidence type="ECO:0008006" key="4">
    <source>
        <dbReference type="Google" id="ProtNLM"/>
    </source>
</evidence>
<feature type="compositionally biased region" description="Basic and acidic residues" evidence="1">
    <location>
        <begin position="65"/>
        <end position="74"/>
    </location>
</feature>
<evidence type="ECO:0000256" key="1">
    <source>
        <dbReference type="SAM" id="MobiDB-lite"/>
    </source>
</evidence>
<name>A0A1Q9DMZ1_SYMMI</name>
<feature type="compositionally biased region" description="Polar residues" evidence="1">
    <location>
        <begin position="146"/>
        <end position="155"/>
    </location>
</feature>